<organism evidence="3 4">
    <name type="scientific">Eubacterium cellulosolvens (strain ATCC 43171 / JCM 9499 / 6)</name>
    <name type="common">Cillobacterium cellulosolvens</name>
    <dbReference type="NCBI Taxonomy" id="633697"/>
    <lineage>
        <taxon>Bacteria</taxon>
        <taxon>Bacillati</taxon>
        <taxon>Bacillota</taxon>
        <taxon>Clostridia</taxon>
        <taxon>Eubacteriales</taxon>
        <taxon>Eubacteriaceae</taxon>
        <taxon>Eubacterium</taxon>
    </lineage>
</organism>
<evidence type="ECO:0000256" key="2">
    <source>
        <dbReference type="ARBA" id="ARBA00022649"/>
    </source>
</evidence>
<dbReference type="AlphaFoldDB" id="I5AVM2"/>
<dbReference type="OrthoDB" id="2002983at2"/>
<proteinExistence type="inferred from homology"/>
<dbReference type="Proteomes" id="UP000005753">
    <property type="component" value="Chromosome"/>
</dbReference>
<dbReference type="HOGENOM" id="CLU_2302215_0_0_9"/>
<dbReference type="InterPro" id="IPR011067">
    <property type="entry name" value="Plasmid_toxin/cell-grow_inhib"/>
</dbReference>
<dbReference type="eggNOG" id="ENOG50322IS">
    <property type="taxonomic scope" value="Bacteria"/>
</dbReference>
<evidence type="ECO:0000313" key="3">
    <source>
        <dbReference type="EMBL" id="EIM57845.1"/>
    </source>
</evidence>
<evidence type="ECO:0000313" key="4">
    <source>
        <dbReference type="Proteomes" id="UP000005753"/>
    </source>
</evidence>
<protein>
    <submittedName>
        <fullName evidence="3">PemK-like protein</fullName>
    </submittedName>
</protein>
<evidence type="ECO:0000256" key="1">
    <source>
        <dbReference type="ARBA" id="ARBA00007521"/>
    </source>
</evidence>
<dbReference type="InterPro" id="IPR003477">
    <property type="entry name" value="PemK-like"/>
</dbReference>
<reference evidence="3 4" key="1">
    <citation type="submission" date="2010-08" db="EMBL/GenBank/DDBJ databases">
        <authorList>
            <consortium name="US DOE Joint Genome Institute (JGI-PGF)"/>
            <person name="Lucas S."/>
            <person name="Copeland A."/>
            <person name="Lapidus A."/>
            <person name="Cheng J.-F."/>
            <person name="Bruce D."/>
            <person name="Goodwin L."/>
            <person name="Pitluck S."/>
            <person name="Land M.L."/>
            <person name="Hauser L."/>
            <person name="Chang Y.-J."/>
            <person name="Anderson I.J."/>
            <person name="Johnson E."/>
            <person name="Mulhopadhyay B."/>
            <person name="Kyrpides N."/>
            <person name="Woyke T.J."/>
        </authorList>
    </citation>
    <scope>NUCLEOTIDE SEQUENCE [LARGE SCALE GENOMIC DNA]</scope>
    <source>
        <strain evidence="3 4">6</strain>
    </source>
</reference>
<dbReference type="Gene3D" id="2.30.30.110">
    <property type="match status" value="1"/>
</dbReference>
<dbReference type="SUPFAM" id="SSF50118">
    <property type="entry name" value="Cell growth inhibitor/plasmid maintenance toxic component"/>
    <property type="match status" value="1"/>
</dbReference>
<sequence>MNTDLHQGDILKIERIAKPILVVSKDFFNQTCEIIGCPIYAQGTPGPLHIPIQSNDVDGYVHCEKMTLLDLNIRGYSKIDHINYPDIMNITDAIQGIFDYI</sequence>
<keyword evidence="2" id="KW-1277">Toxin-antitoxin system</keyword>
<comment type="similarity">
    <text evidence="1">Belongs to the PemK/MazF family.</text>
</comment>
<reference evidence="3 4" key="2">
    <citation type="submission" date="2012-02" db="EMBL/GenBank/DDBJ databases">
        <title>Improved High-Quality Draft sequence of Eubacterium cellulosolvens 6.</title>
        <authorList>
            <consortium name="US DOE Joint Genome Institute"/>
            <person name="Lucas S."/>
            <person name="Han J."/>
            <person name="Lapidus A."/>
            <person name="Cheng J.-F."/>
            <person name="Goodwin L."/>
            <person name="Pitluck S."/>
            <person name="Peters L."/>
            <person name="Mikhailova N."/>
            <person name="Gu W."/>
            <person name="Detter J.C."/>
            <person name="Han C."/>
            <person name="Tapia R."/>
            <person name="Land M."/>
            <person name="Hauser L."/>
            <person name="Kyrpides N."/>
            <person name="Ivanova N."/>
            <person name="Pagani I."/>
            <person name="Johnson E."/>
            <person name="Mukhopadhyay B."/>
            <person name="Anderson I."/>
            <person name="Woyke T."/>
        </authorList>
    </citation>
    <scope>NUCLEOTIDE SEQUENCE [LARGE SCALE GENOMIC DNA]</scope>
    <source>
        <strain evidence="3 4">6</strain>
    </source>
</reference>
<name>I5AVM2_EUBC6</name>
<accession>I5AVM2</accession>
<gene>
    <name evidence="3" type="ORF">EubceDRAFT1_2085</name>
</gene>
<dbReference type="STRING" id="633697.EubceDRAFT1_2085"/>
<dbReference type="Pfam" id="PF02452">
    <property type="entry name" value="PemK_toxin"/>
    <property type="match status" value="1"/>
</dbReference>
<dbReference type="GO" id="GO:0003677">
    <property type="term" value="F:DNA binding"/>
    <property type="evidence" value="ECO:0007669"/>
    <property type="project" value="InterPro"/>
</dbReference>
<keyword evidence="4" id="KW-1185">Reference proteome</keyword>
<dbReference type="EMBL" id="CM001487">
    <property type="protein sequence ID" value="EIM57845.1"/>
    <property type="molecule type" value="Genomic_DNA"/>
</dbReference>